<sequence>MHLKISINFVDWPQFASFDQISNTFVNKKRELQGEIFSQLNNQYRRVYDPSSALSFNGKQEKQAWHV</sequence>
<dbReference type="RefSeq" id="WP_290311929.1">
    <property type="nucleotide sequence ID" value="NZ_JAUFQC010000001.1"/>
</dbReference>
<protein>
    <submittedName>
        <fullName evidence="2">Uncharacterized protein</fullName>
    </submittedName>
</protein>
<reference evidence="2" key="1">
    <citation type="journal article" date="2014" name="Int. J. Syst. Evol. Microbiol.">
        <title>Complete genome of a new Firmicutes species belonging to the dominant human colonic microbiota ('Ruminococcus bicirculans') reveals two chromosomes and a selective capacity to utilize plant glucans.</title>
        <authorList>
            <consortium name="NISC Comparative Sequencing Program"/>
            <person name="Wegmann U."/>
            <person name="Louis P."/>
            <person name="Goesmann A."/>
            <person name="Henrissat B."/>
            <person name="Duncan S.H."/>
            <person name="Flint H.J."/>
        </authorList>
    </citation>
    <scope>NUCLEOTIDE SEQUENCE</scope>
    <source>
        <strain evidence="2">CECT 7398</strain>
    </source>
</reference>
<reference evidence="3" key="2">
    <citation type="journal article" date="2019" name="Int. J. Syst. Evol. Microbiol.">
        <title>The Global Catalogue of Microorganisms (GCM) 10K type strain sequencing project: providing services to taxonomists for standard genome sequencing and annotation.</title>
        <authorList>
            <consortium name="The Broad Institute Genomics Platform"/>
            <consortium name="The Broad Institute Genome Sequencing Center for Infectious Disease"/>
            <person name="Wu L."/>
            <person name="Ma J."/>
        </authorList>
    </citation>
    <scope>NUCLEOTIDE SEQUENCE [LARGE SCALE GENOMIC DNA]</scope>
    <source>
        <strain evidence="3">CECT 7398</strain>
    </source>
</reference>
<evidence type="ECO:0000313" key="3">
    <source>
        <dbReference type="Proteomes" id="UP001238540"/>
    </source>
</evidence>
<reference evidence="2" key="3">
    <citation type="submission" date="2023-06" db="EMBL/GenBank/DDBJ databases">
        <authorList>
            <person name="Lucena T."/>
            <person name="Sun Q."/>
        </authorList>
    </citation>
    <scope>NUCLEOTIDE SEQUENCE</scope>
    <source>
        <strain evidence="2">CECT 7398</strain>
    </source>
</reference>
<comment type="caution">
    <text evidence="2">The sequence shown here is derived from an EMBL/GenBank/DDBJ whole genome shotgun (WGS) entry which is preliminary data.</text>
</comment>
<dbReference type="EMBL" id="JAUFQC010000002">
    <property type="protein sequence ID" value="MDN3610987.1"/>
    <property type="molecule type" value="Genomic_DNA"/>
</dbReference>
<keyword evidence="3" id="KW-1185">Reference proteome</keyword>
<organism evidence="2 3">
    <name type="scientific">Vibrio ostreicida</name>
    <dbReference type="NCBI Taxonomy" id="526588"/>
    <lineage>
        <taxon>Bacteria</taxon>
        <taxon>Pseudomonadati</taxon>
        <taxon>Pseudomonadota</taxon>
        <taxon>Gammaproteobacteria</taxon>
        <taxon>Vibrionales</taxon>
        <taxon>Vibrionaceae</taxon>
        <taxon>Vibrio</taxon>
    </lineage>
</organism>
<dbReference type="EMBL" id="JAUFQC010000001">
    <property type="protein sequence ID" value="MDN3610289.1"/>
    <property type="molecule type" value="Genomic_DNA"/>
</dbReference>
<proteinExistence type="predicted"/>
<evidence type="ECO:0000313" key="1">
    <source>
        <dbReference type="EMBL" id="MDN3610289.1"/>
    </source>
</evidence>
<evidence type="ECO:0000313" key="2">
    <source>
        <dbReference type="EMBL" id="MDN3610987.1"/>
    </source>
</evidence>
<accession>A0ABT8BY18</accession>
<name>A0ABT8BY18_9VIBR</name>
<dbReference type="Proteomes" id="UP001238540">
    <property type="component" value="Unassembled WGS sequence"/>
</dbReference>
<gene>
    <name evidence="1" type="ORF">QWZ16_11305</name>
    <name evidence="2" type="ORF">QWZ16_14940</name>
</gene>